<proteinExistence type="predicted"/>
<name>A0ABT8JPJ2_9BACL</name>
<dbReference type="Pfam" id="PF03572">
    <property type="entry name" value="Peptidase_S41"/>
    <property type="match status" value="1"/>
</dbReference>
<reference evidence="2" key="1">
    <citation type="submission" date="2023-03" db="EMBL/GenBank/DDBJ databases">
        <title>MT1 and MT2 Draft Genomes of Novel Species.</title>
        <authorList>
            <person name="Venkateswaran K."/>
        </authorList>
    </citation>
    <scope>NUCLEOTIDE SEQUENCE</scope>
    <source>
        <strain evidence="2">F6_3S_P_2</strain>
    </source>
</reference>
<dbReference type="RefSeq" id="WP_301241904.1">
    <property type="nucleotide sequence ID" value="NZ_JAROCC010000002.1"/>
</dbReference>
<evidence type="ECO:0000313" key="3">
    <source>
        <dbReference type="Proteomes" id="UP001175097"/>
    </source>
</evidence>
<evidence type="ECO:0000259" key="1">
    <source>
        <dbReference type="Pfam" id="PF03572"/>
    </source>
</evidence>
<protein>
    <submittedName>
        <fullName evidence="2">S41 family peptidase</fullName>
    </submittedName>
</protein>
<dbReference type="InterPro" id="IPR005151">
    <property type="entry name" value="Tail-specific_protease"/>
</dbReference>
<dbReference type="Gene3D" id="3.90.226.10">
    <property type="entry name" value="2-enoyl-CoA Hydratase, Chain A, domain 1"/>
    <property type="match status" value="1"/>
</dbReference>
<dbReference type="InterPro" id="IPR029045">
    <property type="entry name" value="ClpP/crotonase-like_dom_sf"/>
</dbReference>
<keyword evidence="3" id="KW-1185">Reference proteome</keyword>
<comment type="caution">
    <text evidence="2">The sequence shown here is derived from an EMBL/GenBank/DDBJ whole genome shotgun (WGS) entry which is preliminary data.</text>
</comment>
<gene>
    <name evidence="2" type="ORF">P5G49_02520</name>
</gene>
<dbReference type="EMBL" id="JAROCC010000002">
    <property type="protein sequence ID" value="MDN4606347.1"/>
    <property type="molecule type" value="Genomic_DNA"/>
</dbReference>
<feature type="domain" description="Tail specific protease" evidence="1">
    <location>
        <begin position="177"/>
        <end position="394"/>
    </location>
</feature>
<evidence type="ECO:0000313" key="2">
    <source>
        <dbReference type="EMBL" id="MDN4606347.1"/>
    </source>
</evidence>
<dbReference type="Proteomes" id="UP001175097">
    <property type="component" value="Unassembled WGS sequence"/>
</dbReference>
<sequence>MEKIFKEIIQIMHNDYAGCNDKRGCDRPDHFLELIKGNDWLSKMEFKEIVEEYLLDFNDQHIHFVMENAENETPKNRGFKVRRYEERLYVTEVDSEERLQLGMSFVSLGGKSISELKELHHARLNENHPERESWAPILMLYSEGEVEDENGTRTFTFGLFDKKPYVPTYSVEEREGVAFITLTDFANPDAIVKMVEENKEMLDTADQWIIDVRVNYGGSDSSFYPFIPYLMPEEGVEFSNSGDKMLFNCTKASADRILPELEEALAATDDEQSKWFLSVFKREWERNRGKGFVEFDFGDMVSETFVKGSKNPSSVIVLADVFCGSSGDSFVEGVKKSSKVTVIGRATMGLNDYANLVSMKWEEGIELMYPSSRLSRIDKGLGMTGVGVTPHIHIPWTPKHIGEDLDVKKAFELLSRNSILAN</sequence>
<dbReference type="SUPFAM" id="SSF52096">
    <property type="entry name" value="ClpP/crotonase"/>
    <property type="match status" value="1"/>
</dbReference>
<organism evidence="2 3">
    <name type="scientific">Sporosarcina highlanderae</name>
    <dbReference type="NCBI Taxonomy" id="3035916"/>
    <lineage>
        <taxon>Bacteria</taxon>
        <taxon>Bacillati</taxon>
        <taxon>Bacillota</taxon>
        <taxon>Bacilli</taxon>
        <taxon>Bacillales</taxon>
        <taxon>Caryophanaceae</taxon>
        <taxon>Sporosarcina</taxon>
    </lineage>
</organism>
<accession>A0ABT8JPJ2</accession>